<dbReference type="eggNOG" id="KOG2245">
    <property type="taxonomic scope" value="Eukaryota"/>
</dbReference>
<evidence type="ECO:0000313" key="3">
    <source>
        <dbReference type="Proteomes" id="UP000026915"/>
    </source>
</evidence>
<dbReference type="OMA" id="FYNVDER"/>
<dbReference type="InParanoid" id="A0A061GS71"/>
<dbReference type="PANTHER" id="PTHR10682">
    <property type="entry name" value="POLY A POLYMERASE"/>
    <property type="match status" value="1"/>
</dbReference>
<dbReference type="Pfam" id="PF20750">
    <property type="entry name" value="PAP_NTPase"/>
    <property type="match status" value="1"/>
</dbReference>
<dbReference type="InterPro" id="IPR048840">
    <property type="entry name" value="PolA_pol_NTPase"/>
</dbReference>
<dbReference type="Gramene" id="EOY32366">
    <property type="protein sequence ID" value="EOY32366"/>
    <property type="gene ID" value="TCM_040238"/>
</dbReference>
<organism evidence="2 3">
    <name type="scientific">Theobroma cacao</name>
    <name type="common">Cacao</name>
    <name type="synonym">Cocoa</name>
    <dbReference type="NCBI Taxonomy" id="3641"/>
    <lineage>
        <taxon>Eukaryota</taxon>
        <taxon>Viridiplantae</taxon>
        <taxon>Streptophyta</taxon>
        <taxon>Embryophyta</taxon>
        <taxon>Tracheophyta</taxon>
        <taxon>Spermatophyta</taxon>
        <taxon>Magnoliopsida</taxon>
        <taxon>eudicotyledons</taxon>
        <taxon>Gunneridae</taxon>
        <taxon>Pentapetalae</taxon>
        <taxon>rosids</taxon>
        <taxon>malvids</taxon>
        <taxon>Malvales</taxon>
        <taxon>Malvaceae</taxon>
        <taxon>Byttnerioideae</taxon>
        <taxon>Theobroma</taxon>
    </lineage>
</organism>
<dbReference type="Gene3D" id="3.30.460.10">
    <property type="entry name" value="Beta Polymerase, domain 2"/>
    <property type="match status" value="1"/>
</dbReference>
<feature type="domain" description="Poly(A) polymerase nucleotidyltransferase" evidence="1">
    <location>
        <begin position="21"/>
        <end position="114"/>
    </location>
</feature>
<evidence type="ECO:0000259" key="1">
    <source>
        <dbReference type="Pfam" id="PF20750"/>
    </source>
</evidence>
<dbReference type="PANTHER" id="PTHR10682:SF22">
    <property type="entry name" value="POLYNUCLEOTIDE ADENYLYLTRANSFERASE"/>
    <property type="match status" value="1"/>
</dbReference>
<gene>
    <name evidence="2" type="ORF">TCM_040238</name>
</gene>
<dbReference type="HOGENOM" id="CLU_2125594_0_0_1"/>
<protein>
    <submittedName>
        <fullName evidence="2">Nucleic acid binding protein, putative</fullName>
    </submittedName>
</protein>
<dbReference type="STRING" id="3641.A0A061GS71"/>
<sequence length="114" mass="12583">MSSEGFSGSPPSLAAPVKQDGVTKPISMVDALCVRTSYVNQEHDFFFVLHNSLAEKEEVIGLQLVLDARVPVLKLKFDGISIDLLYARICLLVVPQDVDVSDVLVFYNVDERTV</sequence>
<dbReference type="EMBL" id="CM001887">
    <property type="protein sequence ID" value="EOY32366.1"/>
    <property type="molecule type" value="Genomic_DNA"/>
</dbReference>
<dbReference type="AlphaFoldDB" id="A0A061GS71"/>
<evidence type="ECO:0000313" key="2">
    <source>
        <dbReference type="EMBL" id="EOY32366.1"/>
    </source>
</evidence>
<dbReference type="Proteomes" id="UP000026915">
    <property type="component" value="Chromosome 9"/>
</dbReference>
<dbReference type="InterPro" id="IPR043519">
    <property type="entry name" value="NT_sf"/>
</dbReference>
<name>A0A061GS71_THECC</name>
<dbReference type="SUPFAM" id="SSF81301">
    <property type="entry name" value="Nucleotidyltransferase"/>
    <property type="match status" value="1"/>
</dbReference>
<reference evidence="2 3" key="1">
    <citation type="journal article" date="2013" name="Genome Biol.">
        <title>The genome sequence of the most widely cultivated cacao type and its use to identify candidate genes regulating pod color.</title>
        <authorList>
            <person name="Motamayor J.C."/>
            <person name="Mockaitis K."/>
            <person name="Schmutz J."/>
            <person name="Haiminen N."/>
            <person name="Iii D.L."/>
            <person name="Cornejo O."/>
            <person name="Findley S.D."/>
            <person name="Zheng P."/>
            <person name="Utro F."/>
            <person name="Royaert S."/>
            <person name="Saski C."/>
            <person name="Jenkins J."/>
            <person name="Podicheti R."/>
            <person name="Zhao M."/>
            <person name="Scheffler B.E."/>
            <person name="Stack J.C."/>
            <person name="Feltus F.A."/>
            <person name="Mustiga G.M."/>
            <person name="Amores F."/>
            <person name="Phillips W."/>
            <person name="Marelli J.P."/>
            <person name="May G.D."/>
            <person name="Shapiro H."/>
            <person name="Ma J."/>
            <person name="Bustamante C.D."/>
            <person name="Schnell R.J."/>
            <person name="Main D."/>
            <person name="Gilbert D."/>
            <person name="Parida L."/>
            <person name="Kuhn D.N."/>
        </authorList>
    </citation>
    <scope>NUCLEOTIDE SEQUENCE [LARGE SCALE GENOMIC DNA]</scope>
    <source>
        <strain evidence="3">cv. Matina 1-6</strain>
    </source>
</reference>
<proteinExistence type="predicted"/>
<keyword evidence="3" id="KW-1185">Reference proteome</keyword>
<accession>A0A061GS71</accession>